<dbReference type="AlphaFoldDB" id="A0A165VSM2"/>
<keyword evidence="2" id="KW-1185">Reference proteome</keyword>
<evidence type="ECO:0000313" key="1">
    <source>
        <dbReference type="EMBL" id="KZT30126.1"/>
    </source>
</evidence>
<reference evidence="1 2" key="1">
    <citation type="journal article" date="2016" name="Mol. Biol. Evol.">
        <title>Comparative Genomics of Early-Diverging Mushroom-Forming Fungi Provides Insights into the Origins of Lignocellulose Decay Capabilities.</title>
        <authorList>
            <person name="Nagy L.G."/>
            <person name="Riley R."/>
            <person name="Tritt A."/>
            <person name="Adam C."/>
            <person name="Daum C."/>
            <person name="Floudas D."/>
            <person name="Sun H."/>
            <person name="Yadav J.S."/>
            <person name="Pangilinan J."/>
            <person name="Larsson K.H."/>
            <person name="Matsuura K."/>
            <person name="Barry K."/>
            <person name="Labutti K."/>
            <person name="Kuo R."/>
            <person name="Ohm R.A."/>
            <person name="Bhattacharya S.S."/>
            <person name="Shirouzu T."/>
            <person name="Yoshinaga Y."/>
            <person name="Martin F.M."/>
            <person name="Grigoriev I.V."/>
            <person name="Hibbett D.S."/>
        </authorList>
    </citation>
    <scope>NUCLEOTIDE SEQUENCE [LARGE SCALE GENOMIC DNA]</scope>
    <source>
        <strain evidence="1 2">HHB14362 ss-1</strain>
    </source>
</reference>
<gene>
    <name evidence="1" type="ORF">NEOLEDRAFT_311295</name>
</gene>
<dbReference type="InParanoid" id="A0A165VSM2"/>
<dbReference type="Proteomes" id="UP000076761">
    <property type="component" value="Unassembled WGS sequence"/>
</dbReference>
<accession>A0A165VSM2</accession>
<name>A0A165VSM2_9AGAM</name>
<dbReference type="EMBL" id="KV425552">
    <property type="protein sequence ID" value="KZT30126.1"/>
    <property type="molecule type" value="Genomic_DNA"/>
</dbReference>
<evidence type="ECO:0000313" key="2">
    <source>
        <dbReference type="Proteomes" id="UP000076761"/>
    </source>
</evidence>
<organism evidence="1 2">
    <name type="scientific">Neolentinus lepideus HHB14362 ss-1</name>
    <dbReference type="NCBI Taxonomy" id="1314782"/>
    <lineage>
        <taxon>Eukaryota</taxon>
        <taxon>Fungi</taxon>
        <taxon>Dikarya</taxon>
        <taxon>Basidiomycota</taxon>
        <taxon>Agaricomycotina</taxon>
        <taxon>Agaricomycetes</taxon>
        <taxon>Gloeophyllales</taxon>
        <taxon>Gloeophyllaceae</taxon>
        <taxon>Neolentinus</taxon>
    </lineage>
</organism>
<sequence length="162" mass="18839">MDCQSSNNKVGLRMTLAKIPHSVYQFLERSPITIIMPTTLTMLEHILESRSSCCSGTVMDQCIPTYRRPFRYLTIWRPRQWRSLSSQTNLTNWQRAMATQVSIAYTFALASIEVTGKHTWSKCELGFKRNKNELSQNIGSETRGFMRSNEYGYLGKSNRRRR</sequence>
<protein>
    <submittedName>
        <fullName evidence="1">Uncharacterized protein</fullName>
    </submittedName>
</protein>
<proteinExistence type="predicted"/>